<evidence type="ECO:0000313" key="2">
    <source>
        <dbReference type="EMBL" id="MDQ1124131.1"/>
    </source>
</evidence>
<protein>
    <submittedName>
        <fullName evidence="2">HAD superfamily hydrolase (TIGR01509 family)</fullName>
    </submittedName>
</protein>
<comment type="caution">
    <text evidence="2">The sequence shown here is derived from an EMBL/GenBank/DDBJ whole genome shotgun (WGS) entry which is preliminary data.</text>
</comment>
<sequence>MTAALAAVLWDMDGTIVDTEDFFTDAARDIVLQCGAAWTHDIEEALVGCTMEALASTLIAAGVGLDPRLIIDRVVGRVGEQLDTAIPWKPGAPELLRELRDAGVSTALVTMSPRVLVQQVVAAIPFEAFDVIVTTDDVPNGKPAPDAYLLAASLLDVDIEECVAIEDSGPGVASAVAAGAAVIAVPLPETRLPEAEYVRWDTLVGRSAHDVALVHARAQSRPSPAESRRGRRRERHPSVGLGRETTVRVRDTPPRKEQSAPNP</sequence>
<keyword evidence="2" id="KW-0378">Hydrolase</keyword>
<reference evidence="2 3" key="1">
    <citation type="submission" date="2023-07" db="EMBL/GenBank/DDBJ databases">
        <title>Functional and genomic diversity of the sorghum phyllosphere microbiome.</title>
        <authorList>
            <person name="Shade A."/>
        </authorList>
    </citation>
    <scope>NUCLEOTIDE SEQUENCE [LARGE SCALE GENOMIC DNA]</scope>
    <source>
        <strain evidence="2 3">SORGH_AS_1207</strain>
    </source>
</reference>
<dbReference type="Gene3D" id="1.10.150.240">
    <property type="entry name" value="Putative phosphatase, domain 2"/>
    <property type="match status" value="1"/>
</dbReference>
<organism evidence="2 3">
    <name type="scientific">Microbacterium trichothecenolyticum</name>
    <name type="common">Aureobacterium trichothecenolyticum</name>
    <dbReference type="NCBI Taxonomy" id="69370"/>
    <lineage>
        <taxon>Bacteria</taxon>
        <taxon>Bacillati</taxon>
        <taxon>Actinomycetota</taxon>
        <taxon>Actinomycetes</taxon>
        <taxon>Micrococcales</taxon>
        <taxon>Microbacteriaceae</taxon>
        <taxon>Microbacterium</taxon>
    </lineage>
</organism>
<dbReference type="PRINTS" id="PR00413">
    <property type="entry name" value="HADHALOGNASE"/>
</dbReference>
<dbReference type="PANTHER" id="PTHR18901">
    <property type="entry name" value="2-DEOXYGLUCOSE-6-PHOSPHATE PHOSPHATASE 2"/>
    <property type="match status" value="1"/>
</dbReference>
<evidence type="ECO:0000313" key="3">
    <source>
        <dbReference type="Proteomes" id="UP001226691"/>
    </source>
</evidence>
<keyword evidence="3" id="KW-1185">Reference proteome</keyword>
<name>A0ABU0TWU6_MICTR</name>
<dbReference type="InterPro" id="IPR006439">
    <property type="entry name" value="HAD-SF_hydro_IA"/>
</dbReference>
<accession>A0ABU0TWU6</accession>
<dbReference type="NCBIfam" id="TIGR01509">
    <property type="entry name" value="HAD-SF-IA-v3"/>
    <property type="match status" value="1"/>
</dbReference>
<dbReference type="SFLD" id="SFLDS00003">
    <property type="entry name" value="Haloacid_Dehalogenase"/>
    <property type="match status" value="1"/>
</dbReference>
<dbReference type="EMBL" id="JAUTBF010000001">
    <property type="protein sequence ID" value="MDQ1124131.1"/>
    <property type="molecule type" value="Genomic_DNA"/>
</dbReference>
<dbReference type="InterPro" id="IPR023214">
    <property type="entry name" value="HAD_sf"/>
</dbReference>
<dbReference type="RefSeq" id="WP_307484666.1">
    <property type="nucleotide sequence ID" value="NZ_JAUTBF010000001.1"/>
</dbReference>
<dbReference type="CDD" id="cd07505">
    <property type="entry name" value="HAD_BPGM-like"/>
    <property type="match status" value="1"/>
</dbReference>
<evidence type="ECO:0000256" key="1">
    <source>
        <dbReference type="SAM" id="MobiDB-lite"/>
    </source>
</evidence>
<dbReference type="SUPFAM" id="SSF56784">
    <property type="entry name" value="HAD-like"/>
    <property type="match status" value="1"/>
</dbReference>
<dbReference type="SFLD" id="SFLDG01129">
    <property type="entry name" value="C1.5:_HAD__Beta-PGM__Phosphata"/>
    <property type="match status" value="1"/>
</dbReference>
<dbReference type="InterPro" id="IPR023198">
    <property type="entry name" value="PGP-like_dom2"/>
</dbReference>
<dbReference type="Gene3D" id="3.40.50.1000">
    <property type="entry name" value="HAD superfamily/HAD-like"/>
    <property type="match status" value="1"/>
</dbReference>
<dbReference type="PANTHER" id="PTHR18901:SF38">
    <property type="entry name" value="PSEUDOURIDINE-5'-PHOSPHATASE"/>
    <property type="match status" value="1"/>
</dbReference>
<dbReference type="InterPro" id="IPR036412">
    <property type="entry name" value="HAD-like_sf"/>
</dbReference>
<feature type="region of interest" description="Disordered" evidence="1">
    <location>
        <begin position="215"/>
        <end position="263"/>
    </location>
</feature>
<dbReference type="Proteomes" id="UP001226691">
    <property type="component" value="Unassembled WGS sequence"/>
</dbReference>
<gene>
    <name evidence="2" type="ORF">QE412_002704</name>
</gene>
<feature type="compositionally biased region" description="Basic and acidic residues" evidence="1">
    <location>
        <begin position="245"/>
        <end position="263"/>
    </location>
</feature>
<proteinExistence type="predicted"/>
<dbReference type="Pfam" id="PF00702">
    <property type="entry name" value="Hydrolase"/>
    <property type="match status" value="1"/>
</dbReference>
<dbReference type="GO" id="GO:0016787">
    <property type="term" value="F:hydrolase activity"/>
    <property type="evidence" value="ECO:0007669"/>
    <property type="project" value="UniProtKB-KW"/>
</dbReference>